<evidence type="ECO:0000256" key="1">
    <source>
        <dbReference type="SAM" id="SignalP"/>
    </source>
</evidence>
<reference evidence="2 3" key="1">
    <citation type="submission" date="2020-06" db="EMBL/GenBank/DDBJ databases">
        <title>REHAB project genomes.</title>
        <authorList>
            <person name="Shaw L.P."/>
        </authorList>
    </citation>
    <scope>NUCLEOTIDE SEQUENCE [LARGE SCALE GENOMIC DNA]</scope>
    <source>
        <strain evidence="2 3">RHB07-C04</strain>
    </source>
</reference>
<protein>
    <submittedName>
        <fullName evidence="2">Uncharacterized protein</fullName>
    </submittedName>
</protein>
<dbReference type="RefSeq" id="WP_254669311.1">
    <property type="nucleotide sequence ID" value="NZ_JAMQCI010000003.1"/>
</dbReference>
<dbReference type="EMBL" id="CP057975">
    <property type="protein sequence ID" value="QMP46933.1"/>
    <property type="molecule type" value="Genomic_DNA"/>
</dbReference>
<feature type="signal peptide" evidence="1">
    <location>
        <begin position="1"/>
        <end position="18"/>
    </location>
</feature>
<proteinExistence type="predicted"/>
<feature type="chain" id="PRO_5028888595" evidence="1">
    <location>
        <begin position="19"/>
        <end position="244"/>
    </location>
</feature>
<dbReference type="PROSITE" id="PS51257">
    <property type="entry name" value="PROKAR_LIPOPROTEIN"/>
    <property type="match status" value="1"/>
</dbReference>
<gene>
    <name evidence="2" type="ORF">HVW04_19595</name>
</gene>
<evidence type="ECO:0000313" key="3">
    <source>
        <dbReference type="Proteomes" id="UP000514715"/>
    </source>
</evidence>
<organism evidence="2 3">
    <name type="scientific">Escherichia coli</name>
    <dbReference type="NCBI Taxonomy" id="562"/>
    <lineage>
        <taxon>Bacteria</taxon>
        <taxon>Pseudomonadati</taxon>
        <taxon>Pseudomonadota</taxon>
        <taxon>Gammaproteobacteria</taxon>
        <taxon>Enterobacterales</taxon>
        <taxon>Enterobacteriaceae</taxon>
        <taxon>Escherichia</taxon>
    </lineage>
</organism>
<keyword evidence="1" id="KW-0732">Signal</keyword>
<evidence type="ECO:0000313" key="2">
    <source>
        <dbReference type="EMBL" id="QMP46933.1"/>
    </source>
</evidence>
<sequence>MKKLIFAISVFFTSCVLASDIKPIPLVGVKSESAEYSAICSSVKKYCGKNSQTKILKNKSNPNDIFLITSSRVFVKINGGERYSISQVWNFSNYVMKDNSNDEGEELSDSGITIFPALYPLSRSKNAIALVRRWSTSYSGGGKEVEFADFIMLNEDGTYKTAFSDIPFYSKEQVRACFSDSDYNKKSHCYDESWSILNISIIDNGAEFYLWEFITKSYNWPSFVDKARIKKSVDKKTLYPFENP</sequence>
<dbReference type="Proteomes" id="UP000514715">
    <property type="component" value="Chromosome"/>
</dbReference>
<dbReference type="AlphaFoldDB" id="A0A7D7JY87"/>
<accession>A0A7D7JY87</accession>
<name>A0A7D7JY87_ECOLX</name>